<evidence type="ECO:0000256" key="1">
    <source>
        <dbReference type="ARBA" id="ARBA00022553"/>
    </source>
</evidence>
<evidence type="ECO:0000256" key="2">
    <source>
        <dbReference type="ARBA" id="ARBA00023012"/>
    </source>
</evidence>
<evidence type="ECO:0000256" key="3">
    <source>
        <dbReference type="PROSITE-ProRule" id="PRU00169"/>
    </source>
</evidence>
<name>A0A8J6NCK3_9BACT</name>
<dbReference type="GO" id="GO:0000160">
    <property type="term" value="P:phosphorelay signal transduction system"/>
    <property type="evidence" value="ECO:0007669"/>
    <property type="project" value="UniProtKB-KW"/>
</dbReference>
<gene>
    <name evidence="5" type="ORF">H8E41_00285</name>
</gene>
<dbReference type="PROSITE" id="PS50110">
    <property type="entry name" value="RESPONSE_REGULATORY"/>
    <property type="match status" value="1"/>
</dbReference>
<reference evidence="5 6" key="1">
    <citation type="submission" date="2020-08" db="EMBL/GenBank/DDBJ databases">
        <title>Bridging the membrane lipid divide: bacteria of the FCB group superphylum have the potential to synthesize archaeal ether lipids.</title>
        <authorList>
            <person name="Villanueva L."/>
            <person name="Von Meijenfeldt F.A.B."/>
            <person name="Westbye A.B."/>
            <person name="Yadav S."/>
            <person name="Hopmans E.C."/>
            <person name="Dutilh B.E."/>
            <person name="Sinninghe Damste J.S."/>
        </authorList>
    </citation>
    <scope>NUCLEOTIDE SEQUENCE [LARGE SCALE GENOMIC DNA]</scope>
    <source>
        <strain evidence="5">NIOZ-UU47</strain>
    </source>
</reference>
<protein>
    <submittedName>
        <fullName evidence="5">Response regulator</fullName>
    </submittedName>
</protein>
<evidence type="ECO:0000259" key="4">
    <source>
        <dbReference type="PROSITE" id="PS50110"/>
    </source>
</evidence>
<keyword evidence="1 3" id="KW-0597">Phosphoprotein</keyword>
<sequence length="78" mass="8627">MIIEVGAQMLKSLGYKVLIAHDGNEAIEIYKENQKEIDIVLMDMIMPNLGGGEAFDYLRKINPNVKVLLNSGYSIEGG</sequence>
<feature type="domain" description="Response regulatory" evidence="4">
    <location>
        <begin position="1"/>
        <end position="78"/>
    </location>
</feature>
<feature type="modified residue" description="4-aspartylphosphate" evidence="3">
    <location>
        <position position="43"/>
    </location>
</feature>
<proteinExistence type="predicted"/>
<dbReference type="Pfam" id="PF00072">
    <property type="entry name" value="Response_reg"/>
    <property type="match status" value="1"/>
</dbReference>
<dbReference type="Gene3D" id="3.40.50.2300">
    <property type="match status" value="1"/>
</dbReference>
<dbReference type="Proteomes" id="UP000614424">
    <property type="component" value="Unassembled WGS sequence"/>
</dbReference>
<dbReference type="SUPFAM" id="SSF52172">
    <property type="entry name" value="CheY-like"/>
    <property type="match status" value="1"/>
</dbReference>
<dbReference type="EMBL" id="JACNJZ010000019">
    <property type="protein sequence ID" value="MBC8316314.1"/>
    <property type="molecule type" value="Genomic_DNA"/>
</dbReference>
<keyword evidence="2" id="KW-0902">Two-component regulatory system</keyword>
<evidence type="ECO:0000313" key="5">
    <source>
        <dbReference type="EMBL" id="MBC8316314.1"/>
    </source>
</evidence>
<accession>A0A8J6NCK3</accession>
<dbReference type="PANTHER" id="PTHR45339">
    <property type="entry name" value="HYBRID SIGNAL TRANSDUCTION HISTIDINE KINASE J"/>
    <property type="match status" value="1"/>
</dbReference>
<dbReference type="AlphaFoldDB" id="A0A8J6NCK3"/>
<organism evidence="5 6">
    <name type="scientific">Candidatus Desulfobia pelagia</name>
    <dbReference type="NCBI Taxonomy" id="2841692"/>
    <lineage>
        <taxon>Bacteria</taxon>
        <taxon>Pseudomonadati</taxon>
        <taxon>Thermodesulfobacteriota</taxon>
        <taxon>Desulfobulbia</taxon>
        <taxon>Desulfobulbales</taxon>
        <taxon>Desulfobulbaceae</taxon>
        <taxon>Candidatus Desulfobia</taxon>
    </lineage>
</organism>
<comment type="caution">
    <text evidence="5">The sequence shown here is derived from an EMBL/GenBank/DDBJ whole genome shotgun (WGS) entry which is preliminary data.</text>
</comment>
<dbReference type="InterPro" id="IPR001789">
    <property type="entry name" value="Sig_transdc_resp-reg_receiver"/>
</dbReference>
<evidence type="ECO:0000313" key="6">
    <source>
        <dbReference type="Proteomes" id="UP000614424"/>
    </source>
</evidence>
<dbReference type="InterPro" id="IPR011006">
    <property type="entry name" value="CheY-like_superfamily"/>
</dbReference>
<feature type="non-terminal residue" evidence="5">
    <location>
        <position position="78"/>
    </location>
</feature>
<dbReference type="PANTHER" id="PTHR45339:SF1">
    <property type="entry name" value="HYBRID SIGNAL TRANSDUCTION HISTIDINE KINASE J"/>
    <property type="match status" value="1"/>
</dbReference>